<dbReference type="InterPro" id="IPR000209">
    <property type="entry name" value="Peptidase_S8/S53_dom"/>
</dbReference>
<evidence type="ECO:0000256" key="2">
    <source>
        <dbReference type="ARBA" id="ARBA00023145"/>
    </source>
</evidence>
<accession>U6GEC8</accession>
<comment type="catalytic activity">
    <reaction evidence="3">
        <text>Hydrolysis of proteins with broad specificity for peptide bonds, and a preference for a large uncharged residue in P1. Hydrolyzes peptide amides.</text>
        <dbReference type="EC" id="3.4.21.62"/>
    </reaction>
</comment>
<comment type="caution">
    <text evidence="5">Lacks conserved residue(s) required for the propagation of feature annotation.</text>
</comment>
<dbReference type="PROSITE" id="PS51892">
    <property type="entry name" value="SUBTILASE"/>
    <property type="match status" value="1"/>
</dbReference>
<organism evidence="8 9">
    <name type="scientific">Eimeria acervulina</name>
    <name type="common">Coccidian parasite</name>
    <dbReference type="NCBI Taxonomy" id="5801"/>
    <lineage>
        <taxon>Eukaryota</taxon>
        <taxon>Sar</taxon>
        <taxon>Alveolata</taxon>
        <taxon>Apicomplexa</taxon>
        <taxon>Conoidasida</taxon>
        <taxon>Coccidia</taxon>
        <taxon>Eucoccidiorida</taxon>
        <taxon>Eimeriorina</taxon>
        <taxon>Eimeriidae</taxon>
        <taxon>Eimeria</taxon>
    </lineage>
</organism>
<dbReference type="GeneID" id="25271617"/>
<feature type="compositionally biased region" description="Acidic residues" evidence="6">
    <location>
        <begin position="247"/>
        <end position="257"/>
    </location>
</feature>
<dbReference type="Gene3D" id="3.40.50.200">
    <property type="entry name" value="Peptidase S8/S53 domain"/>
    <property type="match status" value="1"/>
</dbReference>
<reference evidence="8" key="2">
    <citation type="submission" date="2013-10" db="EMBL/GenBank/DDBJ databases">
        <authorList>
            <person name="Aslett M."/>
        </authorList>
    </citation>
    <scope>NUCLEOTIDE SEQUENCE</scope>
    <source>
        <strain evidence="8">Houghton</strain>
    </source>
</reference>
<dbReference type="RefSeq" id="XP_013251184.1">
    <property type="nucleotide sequence ID" value="XM_013395730.1"/>
</dbReference>
<dbReference type="GO" id="GO:0006508">
    <property type="term" value="P:proteolysis"/>
    <property type="evidence" value="ECO:0007669"/>
    <property type="project" value="InterPro"/>
</dbReference>
<feature type="compositionally biased region" description="Basic and acidic residues" evidence="6">
    <location>
        <begin position="258"/>
        <end position="268"/>
    </location>
</feature>
<dbReference type="OrthoDB" id="531541at2759"/>
<reference evidence="8" key="1">
    <citation type="submission" date="2013-10" db="EMBL/GenBank/DDBJ databases">
        <title>Genomic analysis of the causative agents of coccidiosis in chickens.</title>
        <authorList>
            <person name="Reid A.J."/>
            <person name="Blake D."/>
            <person name="Billington K."/>
            <person name="Browne H."/>
            <person name="Dunn M."/>
            <person name="Hung S."/>
            <person name="Kawahara F."/>
            <person name="Miranda-Saavedra D."/>
            <person name="Mourier T."/>
            <person name="Nagra H."/>
            <person name="Otto T.D."/>
            <person name="Rawlings N."/>
            <person name="Sanchez A."/>
            <person name="Sanders M."/>
            <person name="Subramaniam C."/>
            <person name="Tay Y."/>
            <person name="Dear P."/>
            <person name="Doerig C."/>
            <person name="Gruber A."/>
            <person name="Parkinson J."/>
            <person name="Shirley M."/>
            <person name="Wan K.L."/>
            <person name="Berriman M."/>
            <person name="Tomley F."/>
            <person name="Pain A."/>
        </authorList>
    </citation>
    <scope>NUCLEOTIDE SEQUENCE</scope>
    <source>
        <strain evidence="8">Houghton</strain>
    </source>
</reference>
<evidence type="ECO:0000313" key="9">
    <source>
        <dbReference type="Proteomes" id="UP000018050"/>
    </source>
</evidence>
<dbReference type="EC" id="3.4.21.62" evidence="4"/>
<dbReference type="AlphaFoldDB" id="U6GEC8"/>
<evidence type="ECO:0000256" key="6">
    <source>
        <dbReference type="SAM" id="MobiDB-lite"/>
    </source>
</evidence>
<gene>
    <name evidence="8" type="ORF">EAH_00035470</name>
</gene>
<evidence type="ECO:0000256" key="3">
    <source>
        <dbReference type="ARBA" id="ARBA00023529"/>
    </source>
</evidence>
<dbReference type="PANTHER" id="PTHR43399">
    <property type="entry name" value="SUBTILISIN-RELATED"/>
    <property type="match status" value="1"/>
</dbReference>
<dbReference type="EMBL" id="HG670893">
    <property type="protein sequence ID" value="CDI78596.1"/>
    <property type="molecule type" value="Genomic_DNA"/>
</dbReference>
<feature type="region of interest" description="Disordered" evidence="6">
    <location>
        <begin position="240"/>
        <end position="280"/>
    </location>
</feature>
<dbReference type="MEROPS" id="S08.141"/>
<dbReference type="Pfam" id="PF00082">
    <property type="entry name" value="Peptidase_S8"/>
    <property type="match status" value="1"/>
</dbReference>
<proteinExistence type="inferred from homology"/>
<feature type="non-terminal residue" evidence="8">
    <location>
        <position position="1"/>
    </location>
</feature>
<evidence type="ECO:0000256" key="5">
    <source>
        <dbReference type="PROSITE-ProRule" id="PRU01240"/>
    </source>
</evidence>
<comment type="similarity">
    <text evidence="1 5">Belongs to the peptidase S8 family.</text>
</comment>
<dbReference type="SUPFAM" id="SSF52743">
    <property type="entry name" value="Subtilisin-like"/>
    <property type="match status" value="1"/>
</dbReference>
<dbReference type="VEuPathDB" id="ToxoDB:EAH_00035470"/>
<dbReference type="GO" id="GO:0004252">
    <property type="term" value="F:serine-type endopeptidase activity"/>
    <property type="evidence" value="ECO:0007669"/>
    <property type="project" value="UniProtKB-EC"/>
</dbReference>
<sequence length="280" mass="29509">GSTASALKAIDVSIAQGASVLLNAFSSSSSSKALLRALSFAAKANGGRGTLIINAAGNDAEDLSIHPRYPASFDIPNVINVAAAAPSGSLADFSNYGLPVHLAAPGDKIFSTDSPDGYTYRSTTSAAAAFVSGAAALVYSWFAAEGSSTTAAEVKEILRVSAAAAETLKDKVEWGAQVDAEAAIQVAQLGGMWVQIDCKDKHFSLPPGGTRVVTVYVQPFLSGEFKRNAAEDQINKTYEEALKSGVDEDEDDEDNEDEERRERERESEAPVDSSEDESYE</sequence>
<dbReference type="Proteomes" id="UP000018050">
    <property type="component" value="Unassembled WGS sequence"/>
</dbReference>
<dbReference type="InterPro" id="IPR036852">
    <property type="entry name" value="Peptidase_S8/S53_dom_sf"/>
</dbReference>
<feature type="domain" description="Peptidase S8/S53" evidence="7">
    <location>
        <begin position="2"/>
        <end position="168"/>
    </location>
</feature>
<protein>
    <recommendedName>
        <fullName evidence="4">subtilisin</fullName>
        <ecNumber evidence="4">3.4.21.62</ecNumber>
    </recommendedName>
</protein>
<name>U6GEC8_EIMAC</name>
<keyword evidence="9" id="KW-1185">Reference proteome</keyword>
<evidence type="ECO:0000313" key="8">
    <source>
        <dbReference type="EMBL" id="CDI78596.1"/>
    </source>
</evidence>
<keyword evidence="2" id="KW-0865">Zymogen</keyword>
<dbReference type="InterPro" id="IPR051048">
    <property type="entry name" value="Peptidase_S8/S53_subtilisin"/>
</dbReference>
<evidence type="ECO:0000256" key="1">
    <source>
        <dbReference type="ARBA" id="ARBA00011073"/>
    </source>
</evidence>
<evidence type="ECO:0000256" key="4">
    <source>
        <dbReference type="ARBA" id="ARBA00023619"/>
    </source>
</evidence>
<dbReference type="PANTHER" id="PTHR43399:SF4">
    <property type="entry name" value="CELL WALL-ASSOCIATED PROTEASE"/>
    <property type="match status" value="1"/>
</dbReference>
<evidence type="ECO:0000259" key="7">
    <source>
        <dbReference type="Pfam" id="PF00082"/>
    </source>
</evidence>